<dbReference type="Pfam" id="PF25152">
    <property type="entry name" value="CD59"/>
    <property type="match status" value="1"/>
</dbReference>
<organism evidence="18 19">
    <name type="scientific">Eublepharis macularius</name>
    <name type="common">Leopard gecko</name>
    <name type="synonym">Cyrtodactylus macularius</name>
    <dbReference type="NCBI Taxonomy" id="481883"/>
    <lineage>
        <taxon>Eukaryota</taxon>
        <taxon>Metazoa</taxon>
        <taxon>Chordata</taxon>
        <taxon>Craniata</taxon>
        <taxon>Vertebrata</taxon>
        <taxon>Euteleostomi</taxon>
        <taxon>Lepidosauria</taxon>
        <taxon>Squamata</taxon>
        <taxon>Bifurcata</taxon>
        <taxon>Gekkota</taxon>
        <taxon>Eublepharidae</taxon>
        <taxon>Eublepharinae</taxon>
        <taxon>Eublepharis</taxon>
    </lineage>
</organism>
<evidence type="ECO:0000256" key="1">
    <source>
        <dbReference type="ARBA" id="ARBA00004589"/>
    </source>
</evidence>
<keyword evidence="7 16" id="KW-0732">Signal</keyword>
<dbReference type="GO" id="GO:0005576">
    <property type="term" value="C:extracellular region"/>
    <property type="evidence" value="ECO:0007669"/>
    <property type="project" value="UniProtKB-SubCell"/>
</dbReference>
<feature type="transmembrane region" description="Helical" evidence="15">
    <location>
        <begin position="99"/>
        <end position="119"/>
    </location>
</feature>
<dbReference type="Gene3D" id="2.10.60.10">
    <property type="entry name" value="CD59"/>
    <property type="match status" value="1"/>
</dbReference>
<dbReference type="SUPFAM" id="SSF57302">
    <property type="entry name" value="Snake toxin-like"/>
    <property type="match status" value="1"/>
</dbReference>
<dbReference type="GO" id="GO:0098552">
    <property type="term" value="C:side of membrane"/>
    <property type="evidence" value="ECO:0007669"/>
    <property type="project" value="UniProtKB-KW"/>
</dbReference>
<keyword evidence="6" id="KW-0336">GPI-anchor</keyword>
<evidence type="ECO:0000256" key="9">
    <source>
        <dbReference type="ARBA" id="ARBA00023157"/>
    </source>
</evidence>
<feature type="signal peptide" evidence="16">
    <location>
        <begin position="1"/>
        <end position="24"/>
    </location>
</feature>
<evidence type="ECO:0000259" key="17">
    <source>
        <dbReference type="SMART" id="SM00134"/>
    </source>
</evidence>
<evidence type="ECO:0000256" key="3">
    <source>
        <dbReference type="ARBA" id="ARBA00011481"/>
    </source>
</evidence>
<keyword evidence="15" id="KW-0812">Transmembrane</keyword>
<feature type="chain" id="PRO_5041693007" description="CD59 glycoprotein" evidence="16">
    <location>
        <begin position="25"/>
        <end position="120"/>
    </location>
</feature>
<evidence type="ECO:0000256" key="7">
    <source>
        <dbReference type="ARBA" id="ARBA00022729"/>
    </source>
</evidence>
<evidence type="ECO:0000256" key="11">
    <source>
        <dbReference type="ARBA" id="ARBA00023288"/>
    </source>
</evidence>
<dbReference type="CDD" id="cd23554">
    <property type="entry name" value="TFP_LU_ECD_CD59"/>
    <property type="match status" value="1"/>
</dbReference>
<evidence type="ECO:0000256" key="13">
    <source>
        <dbReference type="ARBA" id="ARBA00031590"/>
    </source>
</evidence>
<evidence type="ECO:0000256" key="5">
    <source>
        <dbReference type="ARBA" id="ARBA00022525"/>
    </source>
</evidence>
<keyword evidence="8 15" id="KW-0472">Membrane</keyword>
<dbReference type="RefSeq" id="XP_054834069.1">
    <property type="nucleotide sequence ID" value="XM_054978094.1"/>
</dbReference>
<gene>
    <name evidence="19" type="primary">LOC129328807</name>
</gene>
<sequence>MDKMKCILFTVFITIVVFCQSGDALRCYTCEQSPVVCRNNVTCTPEDDVCLQIRFVHLRTYSCWKSSRCTTKEVAEEFSADSFRFLCCHRDLCNKSPSFLVASTAAFSISAVTVIWMVYL</sequence>
<dbReference type="PANTHER" id="PTHR10036:SF24">
    <property type="entry name" value="CD59 GLYCOPROTEIN"/>
    <property type="match status" value="1"/>
</dbReference>
<evidence type="ECO:0000313" key="19">
    <source>
        <dbReference type="RefSeq" id="XP_054834069.1"/>
    </source>
</evidence>
<dbReference type="KEGG" id="emc:129328807"/>
<keyword evidence="15" id="KW-1133">Transmembrane helix</keyword>
<dbReference type="AlphaFoldDB" id="A0AA97JB89"/>
<comment type="subcellular location">
    <subcellularLocation>
        <location evidence="1">Membrane</location>
        <topology evidence="1">Lipid-anchor</topology>
        <topology evidence="1">GPI-anchor</topology>
    </subcellularLocation>
    <subcellularLocation>
        <location evidence="2">Secreted</location>
    </subcellularLocation>
</comment>
<name>A0AA97JB89_EUBMA</name>
<evidence type="ECO:0000256" key="8">
    <source>
        <dbReference type="ARBA" id="ARBA00023136"/>
    </source>
</evidence>
<feature type="domain" description="UPAR/Ly6" evidence="17">
    <location>
        <begin position="25"/>
        <end position="108"/>
    </location>
</feature>
<keyword evidence="18" id="KW-1185">Reference proteome</keyword>
<keyword evidence="5" id="KW-0964">Secreted</keyword>
<accession>A0AA97JB89</accession>
<evidence type="ECO:0000256" key="6">
    <source>
        <dbReference type="ARBA" id="ARBA00022622"/>
    </source>
</evidence>
<dbReference type="PROSITE" id="PS00983">
    <property type="entry name" value="LY6_UPAR"/>
    <property type="match status" value="1"/>
</dbReference>
<dbReference type="InterPro" id="IPR018363">
    <property type="entry name" value="CD59_antigen_CS"/>
</dbReference>
<evidence type="ECO:0000256" key="10">
    <source>
        <dbReference type="ARBA" id="ARBA00023180"/>
    </source>
</evidence>
<keyword evidence="10" id="KW-0325">Glycoprotein</keyword>
<evidence type="ECO:0000256" key="12">
    <source>
        <dbReference type="ARBA" id="ARBA00029920"/>
    </source>
</evidence>
<protein>
    <recommendedName>
        <fullName evidence="4">CD59 glycoprotein</fullName>
    </recommendedName>
    <alternativeName>
        <fullName evidence="13">MAC-inhibitory protein</fullName>
    </alternativeName>
    <alternativeName>
        <fullName evidence="14">Membrane attack complex inhibition factor</fullName>
    </alternativeName>
    <alternativeName>
        <fullName evidence="12">Protectin</fullName>
    </alternativeName>
</protein>
<dbReference type="InterPro" id="IPR056949">
    <property type="entry name" value="CD59"/>
</dbReference>
<dbReference type="InterPro" id="IPR045860">
    <property type="entry name" value="Snake_toxin-like_sf"/>
</dbReference>
<dbReference type="SMART" id="SM00134">
    <property type="entry name" value="LU"/>
    <property type="match status" value="1"/>
</dbReference>
<evidence type="ECO:0000256" key="14">
    <source>
        <dbReference type="ARBA" id="ARBA00031867"/>
    </source>
</evidence>
<evidence type="ECO:0000313" key="18">
    <source>
        <dbReference type="Proteomes" id="UP001190640"/>
    </source>
</evidence>
<evidence type="ECO:0000256" key="16">
    <source>
        <dbReference type="SAM" id="SignalP"/>
    </source>
</evidence>
<keyword evidence="11" id="KW-0449">Lipoprotein</keyword>
<keyword evidence="9" id="KW-1015">Disulfide bond</keyword>
<dbReference type="PANTHER" id="PTHR10036">
    <property type="entry name" value="CD59 GLYCOPROTEIN"/>
    <property type="match status" value="1"/>
</dbReference>
<proteinExistence type="predicted"/>
<dbReference type="Proteomes" id="UP001190640">
    <property type="component" value="Chromosome 4"/>
</dbReference>
<dbReference type="GeneID" id="129328807"/>
<reference evidence="19" key="1">
    <citation type="submission" date="2025-08" db="UniProtKB">
        <authorList>
            <consortium name="RefSeq"/>
        </authorList>
    </citation>
    <scope>IDENTIFICATION</scope>
    <source>
        <tissue evidence="19">Blood</tissue>
    </source>
</reference>
<evidence type="ECO:0000256" key="2">
    <source>
        <dbReference type="ARBA" id="ARBA00004613"/>
    </source>
</evidence>
<evidence type="ECO:0000256" key="15">
    <source>
        <dbReference type="SAM" id="Phobius"/>
    </source>
</evidence>
<comment type="subunit">
    <text evidence="3">Interacts with T-cell surface antigen CD2.</text>
</comment>
<evidence type="ECO:0000256" key="4">
    <source>
        <dbReference type="ARBA" id="ARBA00015038"/>
    </source>
</evidence>
<dbReference type="InterPro" id="IPR016054">
    <property type="entry name" value="LY6_UPA_recep-like"/>
</dbReference>